<evidence type="ECO:0000256" key="6">
    <source>
        <dbReference type="SAM" id="Phobius"/>
    </source>
</evidence>
<dbReference type="AlphaFoldDB" id="G7Q6T8"/>
<dbReference type="InterPro" id="IPR005598">
    <property type="entry name" value="ATP_synth_I"/>
</dbReference>
<feature type="transmembrane region" description="Helical" evidence="6">
    <location>
        <begin position="53"/>
        <end position="74"/>
    </location>
</feature>
<evidence type="ECO:0000256" key="4">
    <source>
        <dbReference type="ARBA" id="ARBA00022989"/>
    </source>
</evidence>
<dbReference type="GO" id="GO:0005886">
    <property type="term" value="C:plasma membrane"/>
    <property type="evidence" value="ECO:0007669"/>
    <property type="project" value="UniProtKB-SubCell"/>
</dbReference>
<organism evidence="7 8">
    <name type="scientific">Solidesulfovibrio carbinoliphilus subsp. oakridgensis</name>
    <dbReference type="NCBI Taxonomy" id="694327"/>
    <lineage>
        <taxon>Bacteria</taxon>
        <taxon>Pseudomonadati</taxon>
        <taxon>Thermodesulfobacteriota</taxon>
        <taxon>Desulfovibrionia</taxon>
        <taxon>Desulfovibrionales</taxon>
        <taxon>Desulfovibrionaceae</taxon>
        <taxon>Solidesulfovibrio</taxon>
    </lineage>
</organism>
<feature type="transmembrane region" description="Helical" evidence="6">
    <location>
        <begin position="120"/>
        <end position="137"/>
    </location>
</feature>
<comment type="subcellular location">
    <subcellularLocation>
        <location evidence="1">Cell membrane</location>
        <topology evidence="1">Multi-pass membrane protein</topology>
    </subcellularLocation>
</comment>
<keyword evidence="3 6" id="KW-0812">Transmembrane</keyword>
<evidence type="ECO:0000256" key="1">
    <source>
        <dbReference type="ARBA" id="ARBA00004651"/>
    </source>
</evidence>
<sequence>MAVMMKNLRDRLDRWLLRRGYIHPEVRGLVRNQLVLTALVLAVTLPLSGVSVAAWSLAAGTVIVTANFCSLARFGQRITGYVDKREAVMAVLARFYLRLTVSGVALFACIAWFGALPLPLLAGISTVVVNFLVWGVWRHAGSKTHQTLTGKEA</sequence>
<evidence type="ECO:0000313" key="8">
    <source>
        <dbReference type="Proteomes" id="UP000004662"/>
    </source>
</evidence>
<dbReference type="STRING" id="694327.DFW101_2017"/>
<dbReference type="Pfam" id="PF03899">
    <property type="entry name" value="ATP-synt_I"/>
    <property type="match status" value="1"/>
</dbReference>
<feature type="transmembrane region" description="Helical" evidence="6">
    <location>
        <begin position="95"/>
        <end position="114"/>
    </location>
</feature>
<proteinExistence type="predicted"/>
<dbReference type="OrthoDB" id="5471190at2"/>
<dbReference type="EMBL" id="CM001368">
    <property type="protein sequence ID" value="EHJ48023.1"/>
    <property type="molecule type" value="Genomic_DNA"/>
</dbReference>
<dbReference type="HOGENOM" id="CLU_145872_0_0_7"/>
<name>G7Q6T8_9BACT</name>
<protein>
    <submittedName>
        <fullName evidence="7">ATP synthase I chain</fullName>
    </submittedName>
</protein>
<evidence type="ECO:0000256" key="5">
    <source>
        <dbReference type="ARBA" id="ARBA00023136"/>
    </source>
</evidence>
<dbReference type="Proteomes" id="UP000004662">
    <property type="component" value="Chromosome"/>
</dbReference>
<gene>
    <name evidence="7" type="ORF">DFW101_2017</name>
</gene>
<reference evidence="8" key="1">
    <citation type="journal article" date="2015" name="Genome Announc.">
        <title>High-Quality Draft Genome Sequence of Desulfovibrio carbinoliphilus FW-101-2B, an Organic Acid-Oxidizing Sulfate-Reducing Bacterium Isolated from Uranium(VI)-Contaminated Groundwater.</title>
        <authorList>
            <person name="Ramsay B.D."/>
            <person name="Hwang C."/>
            <person name="Woo H.L."/>
            <person name="Carroll S.L."/>
            <person name="Lucas S."/>
            <person name="Han J."/>
            <person name="Lapidus A.L."/>
            <person name="Cheng J.F."/>
            <person name="Goodwin L.A."/>
            <person name="Pitluck S."/>
            <person name="Peters L."/>
            <person name="Chertkov O."/>
            <person name="Held B."/>
            <person name="Detter J.C."/>
            <person name="Han C.S."/>
            <person name="Tapia R."/>
            <person name="Land M.L."/>
            <person name="Hauser L.J."/>
            <person name="Kyrpides N.C."/>
            <person name="Ivanova N.N."/>
            <person name="Mikhailova N."/>
            <person name="Pagani I."/>
            <person name="Woyke T."/>
            <person name="Arkin A.P."/>
            <person name="Dehal P."/>
            <person name="Chivian D."/>
            <person name="Criddle C.S."/>
            <person name="Wu W."/>
            <person name="Chakraborty R."/>
            <person name="Hazen T.C."/>
            <person name="Fields M.W."/>
        </authorList>
    </citation>
    <scope>NUCLEOTIDE SEQUENCE [LARGE SCALE GENOMIC DNA]</scope>
    <source>
        <strain evidence="8">FW-101-2B</strain>
    </source>
</reference>
<evidence type="ECO:0000313" key="7">
    <source>
        <dbReference type="EMBL" id="EHJ48023.1"/>
    </source>
</evidence>
<keyword evidence="4 6" id="KW-1133">Transmembrane helix</keyword>
<accession>G7Q6T8</accession>
<dbReference type="eggNOG" id="ENOG50343QE">
    <property type="taxonomic scope" value="Bacteria"/>
</dbReference>
<keyword evidence="5 6" id="KW-0472">Membrane</keyword>
<keyword evidence="8" id="KW-1185">Reference proteome</keyword>
<keyword evidence="2" id="KW-1003">Cell membrane</keyword>
<feature type="transmembrane region" description="Helical" evidence="6">
    <location>
        <begin position="28"/>
        <end position="47"/>
    </location>
</feature>
<evidence type="ECO:0000256" key="2">
    <source>
        <dbReference type="ARBA" id="ARBA00022475"/>
    </source>
</evidence>
<evidence type="ECO:0000256" key="3">
    <source>
        <dbReference type="ARBA" id="ARBA00022692"/>
    </source>
</evidence>